<evidence type="ECO:0000313" key="1">
    <source>
        <dbReference type="EMBL" id="KYQ55410.1"/>
    </source>
</evidence>
<proteinExistence type="predicted"/>
<evidence type="ECO:0000313" key="2">
    <source>
        <dbReference type="Proteomes" id="UP000075809"/>
    </source>
</evidence>
<protein>
    <recommendedName>
        <fullName evidence="3">THAP domain-containing protein 9</fullName>
    </recommendedName>
</protein>
<dbReference type="AlphaFoldDB" id="A0A151X575"/>
<dbReference type="STRING" id="64791.A0A151X575"/>
<keyword evidence="2" id="KW-1185">Reference proteome</keyword>
<organism evidence="1 2">
    <name type="scientific">Mycetomoellerius zeteki</name>
    <dbReference type="NCBI Taxonomy" id="64791"/>
    <lineage>
        <taxon>Eukaryota</taxon>
        <taxon>Metazoa</taxon>
        <taxon>Ecdysozoa</taxon>
        <taxon>Arthropoda</taxon>
        <taxon>Hexapoda</taxon>
        <taxon>Insecta</taxon>
        <taxon>Pterygota</taxon>
        <taxon>Neoptera</taxon>
        <taxon>Endopterygota</taxon>
        <taxon>Hymenoptera</taxon>
        <taxon>Apocrita</taxon>
        <taxon>Aculeata</taxon>
        <taxon>Formicoidea</taxon>
        <taxon>Formicidae</taxon>
        <taxon>Myrmicinae</taxon>
        <taxon>Mycetomoellerius</taxon>
    </lineage>
</organism>
<accession>A0A151X575</accession>
<sequence length="77" mass="8955">MYAEPRYISEINIGDVSSPKKAKRIIDFVKQVDKNKCKQIKYLQDHNRKLLKRIATLERLVSHLKESKLISEDGGDN</sequence>
<evidence type="ECO:0008006" key="3">
    <source>
        <dbReference type="Google" id="ProtNLM"/>
    </source>
</evidence>
<dbReference type="Proteomes" id="UP000075809">
    <property type="component" value="Unassembled WGS sequence"/>
</dbReference>
<gene>
    <name evidence="1" type="ORF">ALC60_05698</name>
</gene>
<dbReference type="EMBL" id="KQ982540">
    <property type="protein sequence ID" value="KYQ55410.1"/>
    <property type="molecule type" value="Genomic_DNA"/>
</dbReference>
<reference evidence="1 2" key="1">
    <citation type="submission" date="2015-09" db="EMBL/GenBank/DDBJ databases">
        <title>Trachymyrmex zeteki WGS genome.</title>
        <authorList>
            <person name="Nygaard S."/>
            <person name="Hu H."/>
            <person name="Boomsma J."/>
            <person name="Zhang G."/>
        </authorList>
    </citation>
    <scope>NUCLEOTIDE SEQUENCE [LARGE SCALE GENOMIC DNA]</scope>
    <source>
        <strain evidence="1">Tzet28-1</strain>
        <tissue evidence="1">Whole body</tissue>
    </source>
</reference>
<name>A0A151X575_9HYME</name>